<evidence type="ECO:0000313" key="9">
    <source>
        <dbReference type="Proteomes" id="UP000578449"/>
    </source>
</evidence>
<dbReference type="Gene3D" id="2.60.40.10">
    <property type="entry name" value="Immunoglobulins"/>
    <property type="match status" value="2"/>
</dbReference>
<dbReference type="PROSITE" id="PS00608">
    <property type="entry name" value="GLYCOSYL_HYDROL_F2_2"/>
    <property type="match status" value="1"/>
</dbReference>
<feature type="signal peptide" evidence="6">
    <location>
        <begin position="1"/>
        <end position="28"/>
    </location>
</feature>
<evidence type="ECO:0000256" key="5">
    <source>
        <dbReference type="ARBA" id="ARBA00023295"/>
    </source>
</evidence>
<feature type="chain" id="PRO_5032346040" description="beta-mannosidase" evidence="6">
    <location>
        <begin position="29"/>
        <end position="1293"/>
    </location>
</feature>
<keyword evidence="4" id="KW-0325">Glycoprotein</keyword>
<dbReference type="PANTHER" id="PTHR43730">
    <property type="entry name" value="BETA-MANNOSIDASE"/>
    <property type="match status" value="1"/>
</dbReference>
<dbReference type="Pfam" id="PF22633">
    <property type="entry name" value="F5_F8_type_C_2"/>
    <property type="match status" value="1"/>
</dbReference>
<dbReference type="Pfam" id="PF22666">
    <property type="entry name" value="Glyco_hydro_2_N2"/>
    <property type="match status" value="1"/>
</dbReference>
<keyword evidence="6" id="KW-0732">Signal</keyword>
<evidence type="ECO:0000256" key="6">
    <source>
        <dbReference type="SAM" id="SignalP"/>
    </source>
</evidence>
<dbReference type="InterPro" id="IPR023232">
    <property type="entry name" value="Glyco_hydro_2_AS"/>
</dbReference>
<dbReference type="Gene3D" id="3.20.20.80">
    <property type="entry name" value="Glycosidases"/>
    <property type="match status" value="1"/>
</dbReference>
<evidence type="ECO:0000256" key="2">
    <source>
        <dbReference type="ARBA" id="ARBA00012754"/>
    </source>
</evidence>
<reference evidence="8 9" key="1">
    <citation type="submission" date="2020-08" db="EMBL/GenBank/DDBJ databases">
        <title>Genomic Encyclopedia of Type Strains, Phase IV (KMG-IV): sequencing the most valuable type-strain genomes for metagenomic binning, comparative biology and taxonomic classification.</title>
        <authorList>
            <person name="Goeker M."/>
        </authorList>
    </citation>
    <scope>NUCLEOTIDE SEQUENCE [LARGE SCALE GENOMIC DNA]</scope>
    <source>
        <strain evidence="8 9">DSM 45615</strain>
    </source>
</reference>
<keyword evidence="3" id="KW-0378">Hydrolase</keyword>
<feature type="domain" description="F5/8 type C" evidence="7">
    <location>
        <begin position="917"/>
        <end position="1000"/>
    </location>
</feature>
<evidence type="ECO:0000256" key="4">
    <source>
        <dbReference type="ARBA" id="ARBA00023180"/>
    </source>
</evidence>
<dbReference type="PANTHER" id="PTHR43730:SF1">
    <property type="entry name" value="BETA-MANNOSIDASE"/>
    <property type="match status" value="1"/>
</dbReference>
<evidence type="ECO:0000256" key="1">
    <source>
        <dbReference type="ARBA" id="ARBA00000829"/>
    </source>
</evidence>
<dbReference type="EMBL" id="JACHGN010000008">
    <property type="protein sequence ID" value="MBB5134448.1"/>
    <property type="molecule type" value="Genomic_DNA"/>
</dbReference>
<dbReference type="SUPFAM" id="SSF49303">
    <property type="entry name" value="beta-Galactosidase/glucuronidase domain"/>
    <property type="match status" value="2"/>
</dbReference>
<dbReference type="InterPro" id="IPR041625">
    <property type="entry name" value="Beta-mannosidase_Ig"/>
</dbReference>
<dbReference type="EC" id="3.2.1.25" evidence="2"/>
<dbReference type="Pfam" id="PF17753">
    <property type="entry name" value="Ig_mannosidase"/>
    <property type="match status" value="1"/>
</dbReference>
<keyword evidence="9" id="KW-1185">Reference proteome</keyword>
<comment type="catalytic activity">
    <reaction evidence="1">
        <text>Hydrolysis of terminal, non-reducing beta-D-mannose residues in beta-D-mannosides.</text>
        <dbReference type="EC" id="3.2.1.25"/>
    </reaction>
</comment>
<dbReference type="InterPro" id="IPR000421">
    <property type="entry name" value="FA58C"/>
</dbReference>
<sequence length="1293" mass="138913">MLLRVLACLLALLAPLLTPLTLPPPAAAVTAAAPAPTTVSLDGDGWRLKDYALDAGLAAGAADPATDDSGWLRATVPGTANGTLADQNLTPDPLDLGSTGWDWVDDREWWYRTTFTVESTWGGVRLRLNGAMDLADVYVNGVKVGSTDGIYDEELFDLDAASLRGRTNVLAIRTRIDPRGVEARPAIRNSVSSWRGLQYRKNIRTVGLWRGVDLIATAGDELILDGRPKVTIGAGLTAESTSATVRVSQSVLNTTSAARPVTVKWSLAGENFTITPITGQKSVTAAPGRTEVAYDITVPYDRLKLWWPNGYGYTLPDGSRYLYKLRAELTEGATVLDAAEVGTIGIRSLSFRRNTSAGADHYDLTYVVNGEPIYMQGGNWVPADPLYRSQTMSRNYRRDLRLAYEAGLRMLRVNGGSAEELPEFYELASRYGIMIMQEFFHGNQTYTVDAALWDDNAGDMVLRLRNYPALASWSGGNELTGAADGNRAQAEAFDFVQQVKKSYDTHDGTRQFFATSPAGGMCHRWGHVHMIGSEGYQDAHGSNTCGFMSELGMASAADPSTMATYEGERLERAYRAMNEVEYLRPNEFGTYRSNADLAAKTQLAQGIAMSYNTGYVKANKWRSSGALVWAYNEMAPMAGWAVVDFEGVPKVSYYQLKRVWQKVAVRADYAKYWFTPGESFTANVDVLNDNRAALTGHSLTTVLATLDGQELARRTQAVDVPANADGGRTRVAQQFTAPDTRGAFVLVMEVKDASGRRVARNDALFTTEPNRSMYTVAAAADPAKLRLSGGSGTYTVTNTGQAAMYGVQIVTRPDEHASDNYFTLLPGESATVKVTGFDGQPGTGPVSVSQIGASAVSSPNLALGKPSYGSVGDYTYNPGLGKHSRRNALYATDGDLAYTSISNYSTYRMPTAGAASLTVDLWKPAQVAQASVLWGEQHGTAYEVQKSADGVTWTTVASVTAGDGGRDTLTFTATSARFWRLAGTRSTGAYDVREFELYAQPTAAPAGTVRPGAVEVEKLVDAHQVIAGTRQRVTGAAYGEGAADRLAANGVGSYIEYHLAVAARTYDVVVGYRKHPAGGRTLLRINTAPLGTAFDTYAAAEESAELNLGSWTFTGASHQARFRFTVTGKNAASSAHDLIIDYIRLVPKDVVAETESLPATVATGATHSTFADADMSGDAGTKLEPAQTGDWVEYTLTAPAVTTPESAIGDITPYRISVGYKAQVSRGVMRVSVNGEVAGEVDCYAPSDTYRRLDLGVRQLPSGPVKVRFEVVGKNPASTGLTLGLDEITLATP</sequence>
<dbReference type="InterPro" id="IPR013783">
    <property type="entry name" value="Ig-like_fold"/>
</dbReference>
<evidence type="ECO:0000256" key="3">
    <source>
        <dbReference type="ARBA" id="ARBA00022801"/>
    </source>
</evidence>
<dbReference type="GO" id="GO:0004567">
    <property type="term" value="F:beta-mannosidase activity"/>
    <property type="evidence" value="ECO:0007669"/>
    <property type="project" value="UniProtKB-EC"/>
</dbReference>
<evidence type="ECO:0000313" key="8">
    <source>
        <dbReference type="EMBL" id="MBB5134448.1"/>
    </source>
</evidence>
<dbReference type="GO" id="GO:0005975">
    <property type="term" value="P:carbohydrate metabolic process"/>
    <property type="evidence" value="ECO:0007669"/>
    <property type="project" value="UniProtKB-ARBA"/>
</dbReference>
<protein>
    <recommendedName>
        <fullName evidence="2">beta-mannosidase</fullName>
        <ecNumber evidence="2">3.2.1.25</ecNumber>
    </recommendedName>
</protein>
<comment type="caution">
    <text evidence="8">The sequence shown here is derived from an EMBL/GenBank/DDBJ whole genome shotgun (WGS) entry which is preliminary data.</text>
</comment>
<evidence type="ECO:0000259" key="7">
    <source>
        <dbReference type="PROSITE" id="PS50022"/>
    </source>
</evidence>
<dbReference type="GO" id="GO:0006516">
    <property type="term" value="P:glycoprotein catabolic process"/>
    <property type="evidence" value="ECO:0007669"/>
    <property type="project" value="TreeGrafter"/>
</dbReference>
<name>A0A840P455_9ACTN</name>
<dbReference type="InterPro" id="IPR008979">
    <property type="entry name" value="Galactose-bd-like_sf"/>
</dbReference>
<dbReference type="SUPFAM" id="SSF49785">
    <property type="entry name" value="Galactose-binding domain-like"/>
    <property type="match status" value="2"/>
</dbReference>
<dbReference type="Gene3D" id="2.60.120.260">
    <property type="entry name" value="Galactose-binding domain-like"/>
    <property type="match status" value="2"/>
</dbReference>
<organism evidence="8 9">
    <name type="scientific">Thermocatellispora tengchongensis</name>
    <dbReference type="NCBI Taxonomy" id="1073253"/>
    <lineage>
        <taxon>Bacteria</taxon>
        <taxon>Bacillati</taxon>
        <taxon>Actinomycetota</taxon>
        <taxon>Actinomycetes</taxon>
        <taxon>Streptosporangiales</taxon>
        <taxon>Streptosporangiaceae</taxon>
        <taxon>Thermocatellispora</taxon>
    </lineage>
</organism>
<dbReference type="InterPro" id="IPR050887">
    <property type="entry name" value="Beta-mannosidase_GH2"/>
</dbReference>
<dbReference type="Proteomes" id="UP000578449">
    <property type="component" value="Unassembled WGS sequence"/>
</dbReference>
<gene>
    <name evidence="8" type="ORF">HNP84_004180</name>
</gene>
<proteinExistence type="predicted"/>
<dbReference type="PROSITE" id="PS50022">
    <property type="entry name" value="FA58C_3"/>
    <property type="match status" value="1"/>
</dbReference>
<dbReference type="InterPro" id="IPR017853">
    <property type="entry name" value="GH"/>
</dbReference>
<keyword evidence="5" id="KW-0326">Glycosidase</keyword>
<dbReference type="InterPro" id="IPR054593">
    <property type="entry name" value="Beta-mannosidase-like_N2"/>
</dbReference>
<dbReference type="SUPFAM" id="SSF51445">
    <property type="entry name" value="(Trans)glycosidases"/>
    <property type="match status" value="1"/>
</dbReference>
<dbReference type="InterPro" id="IPR036156">
    <property type="entry name" value="Beta-gal/glucu_dom_sf"/>
</dbReference>
<accession>A0A840P455</accession>
<dbReference type="RefSeq" id="WP_185051352.1">
    <property type="nucleotide sequence ID" value="NZ_BAABIX010000007.1"/>
</dbReference>